<dbReference type="PANTHER" id="PTHR43270">
    <property type="entry name" value="BETA-ALA-HIS DIPEPTIDASE"/>
    <property type="match status" value="1"/>
</dbReference>
<dbReference type="EMBL" id="WJJP01000020">
    <property type="protein sequence ID" value="MBD3323079.1"/>
    <property type="molecule type" value="Genomic_DNA"/>
</dbReference>
<evidence type="ECO:0000313" key="5">
    <source>
        <dbReference type="Proteomes" id="UP000649604"/>
    </source>
</evidence>
<dbReference type="GO" id="GO:0046872">
    <property type="term" value="F:metal ion binding"/>
    <property type="evidence" value="ECO:0007669"/>
    <property type="project" value="UniProtKB-KW"/>
</dbReference>
<organism evidence="4 5">
    <name type="scientific">candidate division KSB3 bacterium</name>
    <dbReference type="NCBI Taxonomy" id="2044937"/>
    <lineage>
        <taxon>Bacteria</taxon>
        <taxon>candidate division KSB3</taxon>
    </lineage>
</organism>
<reference evidence="4" key="1">
    <citation type="submission" date="2019-11" db="EMBL/GenBank/DDBJ databases">
        <title>Microbial mats filling the niche in hypersaline microbial mats.</title>
        <authorList>
            <person name="Wong H.L."/>
            <person name="Macleod F.I."/>
            <person name="White R.A. III"/>
            <person name="Burns B.P."/>
        </authorList>
    </citation>
    <scope>NUCLEOTIDE SEQUENCE</scope>
    <source>
        <strain evidence="4">Rbin_158</strain>
    </source>
</reference>
<evidence type="ECO:0000256" key="1">
    <source>
        <dbReference type="ARBA" id="ARBA00022670"/>
    </source>
</evidence>
<dbReference type="Gene3D" id="3.40.630.10">
    <property type="entry name" value="Zn peptidases"/>
    <property type="match status" value="1"/>
</dbReference>
<gene>
    <name evidence="4" type="ORF">GF339_00760</name>
</gene>
<name>A0A9D5JRS9_9BACT</name>
<dbReference type="Proteomes" id="UP000649604">
    <property type="component" value="Unassembled WGS sequence"/>
</dbReference>
<proteinExistence type="predicted"/>
<dbReference type="AlphaFoldDB" id="A0A9D5JRS9"/>
<keyword evidence="1" id="KW-0645">Protease</keyword>
<evidence type="ECO:0000256" key="3">
    <source>
        <dbReference type="ARBA" id="ARBA00022801"/>
    </source>
</evidence>
<sequence>MDKIITAIREQRQRYLDELFQLVRIPSVSTDPAHSADVAACSAFLVEQLHAIGMKRAQAMPTGRHPVVYAEWLDAPDAPTILIYGHYDVQPPEPLDLWESPPFEPEIREGEIYARGVSDDKGQLFTYVKAIEAYLAHEGALPVNVKLLFEGEEEIGSENLHRFVQDHAELLQADAILLSDTSMFAPG</sequence>
<dbReference type="InterPro" id="IPR002933">
    <property type="entry name" value="Peptidase_M20"/>
</dbReference>
<protein>
    <submittedName>
        <fullName evidence="4">M20/M25/M40 family metallo-hydrolase</fullName>
    </submittedName>
</protein>
<evidence type="ECO:0000313" key="4">
    <source>
        <dbReference type="EMBL" id="MBD3323079.1"/>
    </source>
</evidence>
<keyword evidence="2" id="KW-0479">Metal-binding</keyword>
<keyword evidence="3" id="KW-0378">Hydrolase</keyword>
<dbReference type="PANTHER" id="PTHR43270:SF12">
    <property type="entry name" value="SUCCINYL-DIAMINOPIMELATE DESUCCINYLASE"/>
    <property type="match status" value="1"/>
</dbReference>
<dbReference type="GO" id="GO:0008233">
    <property type="term" value="F:peptidase activity"/>
    <property type="evidence" value="ECO:0007669"/>
    <property type="project" value="UniProtKB-KW"/>
</dbReference>
<dbReference type="SUPFAM" id="SSF53187">
    <property type="entry name" value="Zn-dependent exopeptidases"/>
    <property type="match status" value="1"/>
</dbReference>
<dbReference type="GO" id="GO:0006508">
    <property type="term" value="P:proteolysis"/>
    <property type="evidence" value="ECO:0007669"/>
    <property type="project" value="UniProtKB-KW"/>
</dbReference>
<accession>A0A9D5JRS9</accession>
<dbReference type="InterPro" id="IPR051458">
    <property type="entry name" value="Cyt/Met_Dipeptidase"/>
</dbReference>
<comment type="caution">
    <text evidence="4">The sequence shown here is derived from an EMBL/GenBank/DDBJ whole genome shotgun (WGS) entry which is preliminary data.</text>
</comment>
<dbReference type="Pfam" id="PF01546">
    <property type="entry name" value="Peptidase_M20"/>
    <property type="match status" value="1"/>
</dbReference>
<feature type="non-terminal residue" evidence="4">
    <location>
        <position position="187"/>
    </location>
</feature>
<evidence type="ECO:0000256" key="2">
    <source>
        <dbReference type="ARBA" id="ARBA00022723"/>
    </source>
</evidence>